<comment type="caution">
    <text evidence="3">The sequence shown here is derived from an EMBL/GenBank/DDBJ whole genome shotgun (WGS) entry which is preliminary data.</text>
</comment>
<dbReference type="EMBL" id="CAMXCT030003646">
    <property type="protein sequence ID" value="CAL4792835.1"/>
    <property type="molecule type" value="Genomic_DNA"/>
</dbReference>
<protein>
    <submittedName>
        <fullName evidence="5">Fungal lipase-like domain-containing protein</fullName>
    </submittedName>
</protein>
<dbReference type="EMBL" id="CAMXCT020003646">
    <property type="protein sequence ID" value="CAL1158898.1"/>
    <property type="molecule type" value="Genomic_DNA"/>
</dbReference>
<evidence type="ECO:0000313" key="6">
    <source>
        <dbReference type="Proteomes" id="UP001152797"/>
    </source>
</evidence>
<dbReference type="InterPro" id="IPR029058">
    <property type="entry name" value="AB_hydrolase_fold"/>
</dbReference>
<organism evidence="3">
    <name type="scientific">Cladocopium goreaui</name>
    <dbReference type="NCBI Taxonomy" id="2562237"/>
    <lineage>
        <taxon>Eukaryota</taxon>
        <taxon>Sar</taxon>
        <taxon>Alveolata</taxon>
        <taxon>Dinophyceae</taxon>
        <taxon>Suessiales</taxon>
        <taxon>Symbiodiniaceae</taxon>
        <taxon>Cladocopium</taxon>
    </lineage>
</organism>
<keyword evidence="6" id="KW-1185">Reference proteome</keyword>
<accession>A0A9P1DAI5</accession>
<evidence type="ECO:0000313" key="5">
    <source>
        <dbReference type="EMBL" id="CAL4792835.1"/>
    </source>
</evidence>
<keyword evidence="1" id="KW-0472">Membrane</keyword>
<dbReference type="EMBL" id="CAMXCT010003646">
    <property type="protein sequence ID" value="CAI4005523.1"/>
    <property type="molecule type" value="Genomic_DNA"/>
</dbReference>
<dbReference type="OrthoDB" id="58570at2759"/>
<dbReference type="GO" id="GO:0006629">
    <property type="term" value="P:lipid metabolic process"/>
    <property type="evidence" value="ECO:0007669"/>
    <property type="project" value="InterPro"/>
</dbReference>
<feature type="transmembrane region" description="Helical" evidence="1">
    <location>
        <begin position="204"/>
        <end position="226"/>
    </location>
</feature>
<evidence type="ECO:0000313" key="4">
    <source>
        <dbReference type="EMBL" id="CAL1158898.1"/>
    </source>
</evidence>
<proteinExistence type="predicted"/>
<reference evidence="4" key="2">
    <citation type="submission" date="2024-04" db="EMBL/GenBank/DDBJ databases">
        <authorList>
            <person name="Chen Y."/>
            <person name="Shah S."/>
            <person name="Dougan E. K."/>
            <person name="Thang M."/>
            <person name="Chan C."/>
        </authorList>
    </citation>
    <scope>NUCLEOTIDE SEQUENCE [LARGE SCALE GENOMIC DNA]</scope>
</reference>
<feature type="transmembrane region" description="Helical" evidence="1">
    <location>
        <begin position="232"/>
        <end position="249"/>
    </location>
</feature>
<dbReference type="Proteomes" id="UP001152797">
    <property type="component" value="Unassembled WGS sequence"/>
</dbReference>
<dbReference type="InterPro" id="IPR002921">
    <property type="entry name" value="Fungal_lipase-type"/>
</dbReference>
<gene>
    <name evidence="3" type="ORF">C1SCF055_LOCUS31238</name>
</gene>
<dbReference type="AlphaFoldDB" id="A0A9P1DAI5"/>
<name>A0A9P1DAI5_9DINO</name>
<evidence type="ECO:0000259" key="2">
    <source>
        <dbReference type="Pfam" id="PF01764"/>
    </source>
</evidence>
<dbReference type="SUPFAM" id="SSF53474">
    <property type="entry name" value="alpha/beta-Hydrolases"/>
    <property type="match status" value="1"/>
</dbReference>
<reference evidence="3" key="1">
    <citation type="submission" date="2022-10" db="EMBL/GenBank/DDBJ databases">
        <authorList>
            <person name="Chen Y."/>
            <person name="Dougan E. K."/>
            <person name="Chan C."/>
            <person name="Rhodes N."/>
            <person name="Thang M."/>
        </authorList>
    </citation>
    <scope>NUCLEOTIDE SEQUENCE</scope>
</reference>
<keyword evidence="1" id="KW-1133">Transmembrane helix</keyword>
<feature type="transmembrane region" description="Helical" evidence="1">
    <location>
        <begin position="261"/>
        <end position="290"/>
    </location>
</feature>
<feature type="transmembrane region" description="Helical" evidence="1">
    <location>
        <begin position="49"/>
        <end position="70"/>
    </location>
</feature>
<feature type="transmembrane region" description="Helical" evidence="1">
    <location>
        <begin position="113"/>
        <end position="133"/>
    </location>
</feature>
<dbReference type="Pfam" id="PF01764">
    <property type="entry name" value="Lipase_3"/>
    <property type="match status" value="1"/>
</dbReference>
<dbReference type="Gene3D" id="3.40.50.1820">
    <property type="entry name" value="alpha/beta hydrolase"/>
    <property type="match status" value="1"/>
</dbReference>
<evidence type="ECO:0000313" key="3">
    <source>
        <dbReference type="EMBL" id="CAI4005523.1"/>
    </source>
</evidence>
<feature type="transmembrane region" description="Helical" evidence="1">
    <location>
        <begin position="16"/>
        <end position="37"/>
    </location>
</feature>
<evidence type="ECO:0000256" key="1">
    <source>
        <dbReference type="SAM" id="Phobius"/>
    </source>
</evidence>
<feature type="transmembrane region" description="Helical" evidence="1">
    <location>
        <begin position="153"/>
        <end position="172"/>
    </location>
</feature>
<sequence>MDSNGSSILMVWVKAWLLYFAVADSMLTVAVNLGLLPQFVFVPYLIDGAGIWALLAQVVVYPLLIGFSAIKAQYLTNIFMDSLGPGSPGPLQDTADTIAMALGIQSKEGKEKVISALQVSLLVFLAISFGLAYYFTAEGVDLGFITGFLEGSLLMTTVLSYVFLLAEAVVVLSSRRESRFGYASLAAQAILPTEPPSGTKWTPLIGVVLSILAQIVVGVLVWFELLGPRSDQLLILSTAAGFLAVGFGLQKLFSRILKPLVLCPCISCFGLVILLAFGIAVLTTLVPALFGDNPYYQLDESFFEPAPKGSSFNTTHRAPGDPLGFGAYPVCNLMQWDRLQPLDGSQLLALDLMIFAYSSWLNSSEDIMADVKNMSLNTEIENIELEFVAPVRQMARVVSWRLPDVKKRVVAIRGSSSANDWLFNLDIWGPAVFFSLVRSALPFGGAIPSSFIHQVLSLDVRLLLGLPAPWQPVVDQIKKLKAKSKEDGFDMVLTGVSLGGGMAAMIGSKEGIQTLAIAPVGSAMTQYRVTQGIVGEEVPLESTVVEITPWGDLIPLLLDQQEGTVQKTACTAFNPWTCHTPSQIICELGRKCGDPRNRSLERHCSKQVGEDWKQVPWKRFAWHSFL</sequence>
<keyword evidence="1" id="KW-0812">Transmembrane</keyword>
<feature type="domain" description="Fungal lipase-type" evidence="2">
    <location>
        <begin position="409"/>
        <end position="507"/>
    </location>
</feature>